<evidence type="ECO:0000256" key="1">
    <source>
        <dbReference type="ARBA" id="ARBA00022478"/>
    </source>
</evidence>
<dbReference type="EMBL" id="CCXY01000061">
    <property type="protein sequence ID" value="CEG11593.1"/>
    <property type="molecule type" value="Genomic_DNA"/>
</dbReference>
<dbReference type="SUPFAM" id="SSF56553">
    <property type="entry name" value="Insert subdomain of RNA polymerase alpha subunit"/>
    <property type="match status" value="1"/>
</dbReference>
<dbReference type="Gene3D" id="2.170.120.12">
    <property type="entry name" value="DNA-directed RNA polymerase, insert domain"/>
    <property type="match status" value="1"/>
</dbReference>
<proteinExistence type="inferred from homology"/>
<dbReference type="GO" id="GO:0000428">
    <property type="term" value="C:DNA-directed RNA polymerase complex"/>
    <property type="evidence" value="ECO:0007669"/>
    <property type="project" value="UniProtKB-KW"/>
</dbReference>
<evidence type="ECO:0000259" key="4">
    <source>
        <dbReference type="SMART" id="SM00662"/>
    </source>
</evidence>
<evidence type="ECO:0000256" key="3">
    <source>
        <dbReference type="ARBA" id="ARBA00025804"/>
    </source>
</evidence>
<comment type="similarity">
    <text evidence="3">Belongs to the archaeal Rpo3/eukaryotic RPB3 RNA polymerase subunit family.</text>
</comment>
<dbReference type="InterPro" id="IPR050518">
    <property type="entry name" value="Rpo3/RPB3_RNA_Pol_subunit"/>
</dbReference>
<feature type="domain" description="DNA-directed RNA polymerase RpoA/D/Rpb3-type" evidence="4">
    <location>
        <begin position="12"/>
        <end position="191"/>
    </location>
</feature>
<evidence type="ECO:0000313" key="5">
    <source>
        <dbReference type="EMBL" id="CEG11593.1"/>
    </source>
</evidence>
<dbReference type="InterPro" id="IPR036643">
    <property type="entry name" value="RNApol_insert_sf"/>
</dbReference>
<protein>
    <recommendedName>
        <fullName evidence="4">DNA-directed RNA polymerase RpoA/D/Rpb3-type domain-containing protein</fullName>
    </recommendedName>
</protein>
<dbReference type="GO" id="GO:0003677">
    <property type="term" value="F:DNA binding"/>
    <property type="evidence" value="ECO:0007669"/>
    <property type="project" value="InterPro"/>
</dbReference>
<sequence length="196" mass="21876">MEISNFKKNGNIATFTMKGINVATANAIRRAIITNVPIAAMEKVTIDKNSSALADEILAHRLGLIPFKTDIKNFINTNVSLDVINDSNELKTIYTSDFKSSNLDIVPVYDNMPIVKLSKGQQIKLEATVELGKGREHAKWQGGLASYEINEENGEKKFNFFVESYGQLEIDGLISAACDELIKENEQFMEFVSTYE</sequence>
<dbReference type="InterPro" id="IPR011263">
    <property type="entry name" value="DNA-dir_RNA_pol_RpoA/D/Rpb3"/>
</dbReference>
<keyword evidence="2" id="KW-0804">Transcription</keyword>
<dbReference type="SUPFAM" id="SSF55257">
    <property type="entry name" value="RBP11-like subunits of RNA polymerase"/>
    <property type="match status" value="1"/>
</dbReference>
<dbReference type="SMART" id="SM00662">
    <property type="entry name" value="RPOLD"/>
    <property type="match status" value="1"/>
</dbReference>
<dbReference type="PROSITE" id="PS00446">
    <property type="entry name" value="RNA_POL_D_30KD"/>
    <property type="match status" value="1"/>
</dbReference>
<organism evidence="5">
    <name type="scientific">groundwater metagenome</name>
    <dbReference type="NCBI Taxonomy" id="717931"/>
    <lineage>
        <taxon>unclassified sequences</taxon>
        <taxon>metagenomes</taxon>
        <taxon>ecological metagenomes</taxon>
    </lineage>
</organism>
<dbReference type="PANTHER" id="PTHR11800:SF2">
    <property type="entry name" value="DNA-DIRECTED RNA POLYMERASE II SUBUNIT RPB3"/>
    <property type="match status" value="1"/>
</dbReference>
<dbReference type="GO" id="GO:0003899">
    <property type="term" value="F:DNA-directed RNA polymerase activity"/>
    <property type="evidence" value="ECO:0007669"/>
    <property type="project" value="InterPro"/>
</dbReference>
<keyword evidence="1" id="KW-0240">DNA-directed RNA polymerase</keyword>
<accession>A0A098E6J9</accession>
<dbReference type="InterPro" id="IPR022842">
    <property type="entry name" value="RNAP_Rpo3/Rpb3/RPAC1"/>
</dbReference>
<dbReference type="NCBIfam" id="NF001988">
    <property type="entry name" value="PRK00783.1"/>
    <property type="match status" value="1"/>
</dbReference>
<reference evidence="5" key="1">
    <citation type="submission" date="2014-09" db="EMBL/GenBank/DDBJ databases">
        <authorList>
            <person name="Probst J Alexander"/>
        </authorList>
    </citation>
    <scope>NUCLEOTIDE SEQUENCE</scope>
</reference>
<dbReference type="Pfam" id="PF01193">
    <property type="entry name" value="RNA_pol_L"/>
    <property type="match status" value="1"/>
</dbReference>
<dbReference type="InterPro" id="IPR036603">
    <property type="entry name" value="RBP11-like"/>
</dbReference>
<dbReference type="Gene3D" id="3.30.1360.10">
    <property type="entry name" value="RNA polymerase, RBP11-like subunit"/>
    <property type="match status" value="1"/>
</dbReference>
<evidence type="ECO:0000256" key="2">
    <source>
        <dbReference type="ARBA" id="ARBA00023163"/>
    </source>
</evidence>
<dbReference type="InterPro" id="IPR001514">
    <property type="entry name" value="DNA-dir_RNA_pol_30-40kDasu_CS"/>
</dbReference>
<dbReference type="Pfam" id="PF01000">
    <property type="entry name" value="RNA_pol_A_bac"/>
    <property type="match status" value="1"/>
</dbReference>
<dbReference type="HAMAP" id="MF_00320">
    <property type="entry name" value="RNApol_arch_Rpo3"/>
    <property type="match status" value="1"/>
</dbReference>
<dbReference type="GO" id="GO:0046983">
    <property type="term" value="F:protein dimerization activity"/>
    <property type="evidence" value="ECO:0007669"/>
    <property type="project" value="InterPro"/>
</dbReference>
<dbReference type="InterPro" id="IPR011262">
    <property type="entry name" value="DNA-dir_RNA_pol_insert"/>
</dbReference>
<dbReference type="PANTHER" id="PTHR11800">
    <property type="entry name" value="DNA-DIRECTED RNA POLYMERASE"/>
    <property type="match status" value="1"/>
</dbReference>
<gene>
    <name evidence="5" type="ORF">MSIBF_A1530024</name>
</gene>
<name>A0A098E6J9_9ZZZZ</name>
<dbReference type="GO" id="GO:0006351">
    <property type="term" value="P:DNA-templated transcription"/>
    <property type="evidence" value="ECO:0007669"/>
    <property type="project" value="InterPro"/>
</dbReference>
<dbReference type="AlphaFoldDB" id="A0A098E6J9"/>